<dbReference type="InterPro" id="IPR036388">
    <property type="entry name" value="WH-like_DNA-bd_sf"/>
</dbReference>
<evidence type="ECO:0000313" key="1">
    <source>
        <dbReference type="EMBL" id="OPC82258.1"/>
    </source>
</evidence>
<sequence>MAAALSGATAGQIRHWRYDTGHGPVLVPELASRPRALYSFRDVLALRAVVYLRREVSLQKVRTALGTLRGFGELEHLSSYSLATEGDTIVLVTERGGIDLVKKPGQVLLATMAEILEPFSTRPGVVVPRLFQPRRHLTVDPRTQGGVPVIAGTRVPYDVVAELVEDGITPDRVADYYPAVGPEAARDAVDFALYVDSFGQGAQAV</sequence>
<keyword evidence="2" id="KW-1185">Reference proteome</keyword>
<dbReference type="Gene3D" id="1.10.10.10">
    <property type="entry name" value="Winged helix-like DNA-binding domain superfamily/Winged helix DNA-binding domain"/>
    <property type="match status" value="1"/>
</dbReference>
<reference evidence="1 2" key="1">
    <citation type="submission" date="2017-03" db="EMBL/GenBank/DDBJ databases">
        <title>Draft genome sequence of Streptomyces scabrisporus NF3, endophyte isolated from Amphipterygium adstringens.</title>
        <authorList>
            <person name="Vazquez M."/>
            <person name="Ceapa C.D."/>
            <person name="Rodriguez Luna D."/>
            <person name="Sanchez Esquivel S."/>
        </authorList>
    </citation>
    <scope>NUCLEOTIDE SEQUENCE [LARGE SCALE GENOMIC DNA]</scope>
    <source>
        <strain evidence="1 2">NF3</strain>
    </source>
</reference>
<evidence type="ECO:0000313" key="2">
    <source>
        <dbReference type="Proteomes" id="UP000190037"/>
    </source>
</evidence>
<dbReference type="AlphaFoldDB" id="A0A1T3NZJ7"/>
<dbReference type="EMBL" id="MWQN01000001">
    <property type="protein sequence ID" value="OPC82258.1"/>
    <property type="molecule type" value="Genomic_DNA"/>
</dbReference>
<proteinExistence type="predicted"/>
<protein>
    <recommendedName>
        <fullName evidence="3">DUF433 domain-containing protein</fullName>
    </recommendedName>
</protein>
<dbReference type="InterPro" id="IPR007367">
    <property type="entry name" value="DUF433"/>
</dbReference>
<evidence type="ECO:0008006" key="3">
    <source>
        <dbReference type="Google" id="ProtNLM"/>
    </source>
</evidence>
<dbReference type="SUPFAM" id="SSF46689">
    <property type="entry name" value="Homeodomain-like"/>
    <property type="match status" value="1"/>
</dbReference>
<dbReference type="Pfam" id="PF04255">
    <property type="entry name" value="DUF433"/>
    <property type="match status" value="1"/>
</dbReference>
<dbReference type="InterPro" id="IPR009057">
    <property type="entry name" value="Homeodomain-like_sf"/>
</dbReference>
<name>A0A1T3NZJ7_9ACTN</name>
<organism evidence="1 2">
    <name type="scientific">Embleya scabrispora</name>
    <dbReference type="NCBI Taxonomy" id="159449"/>
    <lineage>
        <taxon>Bacteria</taxon>
        <taxon>Bacillati</taxon>
        <taxon>Actinomycetota</taxon>
        <taxon>Actinomycetes</taxon>
        <taxon>Kitasatosporales</taxon>
        <taxon>Streptomycetaceae</taxon>
        <taxon>Embleya</taxon>
    </lineage>
</organism>
<dbReference type="Proteomes" id="UP000190037">
    <property type="component" value="Unassembled WGS sequence"/>
</dbReference>
<dbReference type="OrthoDB" id="5147072at2"/>
<accession>A0A1T3NZJ7</accession>
<gene>
    <name evidence="1" type="ORF">B4N89_16145</name>
</gene>
<comment type="caution">
    <text evidence="1">The sequence shown here is derived from an EMBL/GenBank/DDBJ whole genome shotgun (WGS) entry which is preliminary data.</text>
</comment>